<evidence type="ECO:0008006" key="12">
    <source>
        <dbReference type="Google" id="ProtNLM"/>
    </source>
</evidence>
<dbReference type="GO" id="GO:0006935">
    <property type="term" value="P:chemotaxis"/>
    <property type="evidence" value="ECO:0007669"/>
    <property type="project" value="UniProtKB-UniRule"/>
</dbReference>
<name>A0A7I7QM12_9MYCO</name>
<evidence type="ECO:0000256" key="3">
    <source>
        <dbReference type="SAM" id="MobiDB-lite"/>
    </source>
</evidence>
<dbReference type="InterPro" id="IPR000673">
    <property type="entry name" value="Sig_transdc_resp-reg_Me-estase"/>
</dbReference>
<protein>
    <recommendedName>
        <fullName evidence="12">Chemotaxis protein CheR</fullName>
    </recommendedName>
</protein>
<keyword evidence="1" id="KW-0145">Chemotaxis</keyword>
<dbReference type="PROSITE" id="PS50883">
    <property type="entry name" value="EAL"/>
    <property type="match status" value="1"/>
</dbReference>
<dbReference type="Pfam" id="PF01739">
    <property type="entry name" value="CheR"/>
    <property type="match status" value="1"/>
</dbReference>
<keyword evidence="2" id="KW-0175">Coiled coil</keyword>
<dbReference type="InterPro" id="IPR035965">
    <property type="entry name" value="PAS-like_dom_sf"/>
</dbReference>
<dbReference type="CDD" id="cd01949">
    <property type="entry name" value="GGDEF"/>
    <property type="match status" value="1"/>
</dbReference>
<dbReference type="Pfam" id="PF03705">
    <property type="entry name" value="CheR_N"/>
    <property type="match status" value="1"/>
</dbReference>
<dbReference type="InterPro" id="IPR000160">
    <property type="entry name" value="GGDEF_dom"/>
</dbReference>
<evidence type="ECO:0000259" key="8">
    <source>
        <dbReference type="PROSITE" id="PS50883"/>
    </source>
</evidence>
<dbReference type="PRINTS" id="PR00996">
    <property type="entry name" value="CHERMTFRASE"/>
</dbReference>
<dbReference type="InterPro" id="IPR022641">
    <property type="entry name" value="CheR_N"/>
</dbReference>
<dbReference type="InterPro" id="IPR000780">
    <property type="entry name" value="CheR_MeTrfase"/>
</dbReference>
<dbReference type="InterPro" id="IPR035909">
    <property type="entry name" value="CheB_C"/>
</dbReference>
<dbReference type="InterPro" id="IPR035919">
    <property type="entry name" value="EAL_sf"/>
</dbReference>
<evidence type="ECO:0000259" key="6">
    <source>
        <dbReference type="PROSITE" id="PS50122"/>
    </source>
</evidence>
<feature type="active site" evidence="1">
    <location>
        <position position="45"/>
    </location>
</feature>
<dbReference type="PROSITE" id="PS50123">
    <property type="entry name" value="CHER"/>
    <property type="match status" value="1"/>
</dbReference>
<feature type="domain" description="GGDEF" evidence="9">
    <location>
        <begin position="1115"/>
        <end position="1248"/>
    </location>
</feature>
<evidence type="ECO:0000256" key="2">
    <source>
        <dbReference type="SAM" id="Coils"/>
    </source>
</evidence>
<dbReference type="CDD" id="cd01948">
    <property type="entry name" value="EAL"/>
    <property type="match status" value="1"/>
</dbReference>
<dbReference type="NCBIfam" id="TIGR00229">
    <property type="entry name" value="sensory_box"/>
    <property type="match status" value="1"/>
</dbReference>
<dbReference type="SMART" id="SM00091">
    <property type="entry name" value="PAS"/>
    <property type="match status" value="4"/>
</dbReference>
<dbReference type="Gene3D" id="3.40.50.180">
    <property type="entry name" value="Methylesterase CheB, C-terminal domain"/>
    <property type="match status" value="1"/>
</dbReference>
<dbReference type="SUPFAM" id="SSF47757">
    <property type="entry name" value="Chemotaxis receptor methyltransferase CheR, N-terminal domain"/>
    <property type="match status" value="1"/>
</dbReference>
<dbReference type="Gene3D" id="3.30.70.270">
    <property type="match status" value="1"/>
</dbReference>
<gene>
    <name evidence="10" type="ORF">MSEDJ_15040</name>
</gene>
<dbReference type="Gene3D" id="3.20.20.450">
    <property type="entry name" value="EAL domain"/>
    <property type="match status" value="1"/>
</dbReference>
<feature type="region of interest" description="Disordered" evidence="3">
    <location>
        <begin position="193"/>
        <end position="218"/>
    </location>
</feature>
<dbReference type="SMART" id="SM00052">
    <property type="entry name" value="EAL"/>
    <property type="match status" value="1"/>
</dbReference>
<evidence type="ECO:0000313" key="11">
    <source>
        <dbReference type="Proteomes" id="UP000467193"/>
    </source>
</evidence>
<dbReference type="PANTHER" id="PTHR44757">
    <property type="entry name" value="DIGUANYLATE CYCLASE DGCP"/>
    <property type="match status" value="1"/>
</dbReference>
<dbReference type="InterPro" id="IPR001633">
    <property type="entry name" value="EAL_dom"/>
</dbReference>
<feature type="active site" evidence="1">
    <location>
        <position position="18"/>
    </location>
</feature>
<evidence type="ECO:0000256" key="1">
    <source>
        <dbReference type="PROSITE-ProRule" id="PRU00050"/>
    </source>
</evidence>
<feature type="domain" description="CheR-type methyltransferase" evidence="7">
    <location>
        <begin position="233"/>
        <end position="489"/>
    </location>
</feature>
<dbReference type="Pfam" id="PF13596">
    <property type="entry name" value="PAS_10"/>
    <property type="match status" value="1"/>
</dbReference>
<dbReference type="PANTHER" id="PTHR44757:SF2">
    <property type="entry name" value="BIOFILM ARCHITECTURE MAINTENANCE PROTEIN MBAA"/>
    <property type="match status" value="1"/>
</dbReference>
<dbReference type="SMART" id="SM00267">
    <property type="entry name" value="GGDEF"/>
    <property type="match status" value="1"/>
</dbReference>
<accession>A0A7I7QM12</accession>
<dbReference type="InterPro" id="IPR000700">
    <property type="entry name" value="PAS-assoc_C"/>
</dbReference>
<dbReference type="PROSITE" id="PS50122">
    <property type="entry name" value="CHEB"/>
    <property type="match status" value="1"/>
</dbReference>
<feature type="domain" description="CheB-type methylesterase" evidence="6">
    <location>
        <begin position="6"/>
        <end position="188"/>
    </location>
</feature>
<dbReference type="Pfam" id="PF08447">
    <property type="entry name" value="PAS_3"/>
    <property type="match status" value="1"/>
</dbReference>
<dbReference type="InterPro" id="IPR043128">
    <property type="entry name" value="Rev_trsase/Diguanyl_cyclase"/>
</dbReference>
<dbReference type="CDD" id="cd16434">
    <property type="entry name" value="CheB-CheR_fusion"/>
    <property type="match status" value="1"/>
</dbReference>
<dbReference type="GO" id="GO:0008984">
    <property type="term" value="F:protein-glutamate methylesterase activity"/>
    <property type="evidence" value="ECO:0007669"/>
    <property type="project" value="InterPro"/>
</dbReference>
<dbReference type="Pfam" id="PF01339">
    <property type="entry name" value="CheB_methylest"/>
    <property type="match status" value="1"/>
</dbReference>
<keyword evidence="11" id="KW-1185">Reference proteome</keyword>
<dbReference type="Proteomes" id="UP000467193">
    <property type="component" value="Chromosome"/>
</dbReference>
<dbReference type="Pfam" id="PF00990">
    <property type="entry name" value="GGDEF"/>
    <property type="match status" value="1"/>
</dbReference>
<dbReference type="NCBIfam" id="TIGR00254">
    <property type="entry name" value="GGDEF"/>
    <property type="match status" value="1"/>
</dbReference>
<dbReference type="SUPFAM" id="SSF55785">
    <property type="entry name" value="PYP-like sensor domain (PAS domain)"/>
    <property type="match status" value="3"/>
</dbReference>
<evidence type="ECO:0000259" key="5">
    <source>
        <dbReference type="PROSITE" id="PS50113"/>
    </source>
</evidence>
<dbReference type="KEGG" id="msei:MSEDJ_15040"/>
<dbReference type="SUPFAM" id="SSF53335">
    <property type="entry name" value="S-adenosyl-L-methionine-dependent methyltransferases"/>
    <property type="match status" value="1"/>
</dbReference>
<dbReference type="GO" id="GO:0000156">
    <property type="term" value="F:phosphorelay response regulator activity"/>
    <property type="evidence" value="ECO:0007669"/>
    <property type="project" value="InterPro"/>
</dbReference>
<feature type="domain" description="PAC" evidence="5">
    <location>
        <begin position="913"/>
        <end position="962"/>
    </location>
</feature>
<dbReference type="GO" id="GO:0008757">
    <property type="term" value="F:S-adenosylmethionine-dependent methyltransferase activity"/>
    <property type="evidence" value="ECO:0007669"/>
    <property type="project" value="InterPro"/>
</dbReference>
<feature type="domain" description="PAS" evidence="4">
    <location>
        <begin position="963"/>
        <end position="1034"/>
    </location>
</feature>
<keyword evidence="1" id="KW-0378">Hydrolase</keyword>
<dbReference type="InterPro" id="IPR052155">
    <property type="entry name" value="Biofilm_reg_signaling"/>
</dbReference>
<dbReference type="EMBL" id="AP022588">
    <property type="protein sequence ID" value="BBY27408.1"/>
    <property type="molecule type" value="Genomic_DNA"/>
</dbReference>
<dbReference type="GO" id="GO:0005737">
    <property type="term" value="C:cytoplasm"/>
    <property type="evidence" value="ECO:0007669"/>
    <property type="project" value="InterPro"/>
</dbReference>
<dbReference type="CDD" id="cd00130">
    <property type="entry name" value="PAS"/>
    <property type="match status" value="2"/>
</dbReference>
<evidence type="ECO:0000259" key="7">
    <source>
        <dbReference type="PROSITE" id="PS50123"/>
    </source>
</evidence>
<organism evidence="10 11">
    <name type="scientific">Mycolicibacterium sediminis</name>
    <dbReference type="NCBI Taxonomy" id="1286180"/>
    <lineage>
        <taxon>Bacteria</taxon>
        <taxon>Bacillati</taxon>
        <taxon>Actinomycetota</taxon>
        <taxon>Actinomycetes</taxon>
        <taxon>Mycobacteriales</taxon>
        <taxon>Mycobacteriaceae</taxon>
        <taxon>Mycolicibacterium</taxon>
    </lineage>
</organism>
<dbReference type="InterPro" id="IPR029787">
    <property type="entry name" value="Nucleotide_cyclase"/>
</dbReference>
<dbReference type="InterPro" id="IPR000014">
    <property type="entry name" value="PAS"/>
</dbReference>
<evidence type="ECO:0000259" key="9">
    <source>
        <dbReference type="PROSITE" id="PS50887"/>
    </source>
</evidence>
<feature type="domain" description="PAS" evidence="4">
    <location>
        <begin position="841"/>
        <end position="906"/>
    </location>
</feature>
<dbReference type="SUPFAM" id="SSF141868">
    <property type="entry name" value="EAL domain-like"/>
    <property type="match status" value="1"/>
</dbReference>
<dbReference type="SMART" id="SM00138">
    <property type="entry name" value="MeTrc"/>
    <property type="match status" value="1"/>
</dbReference>
<proteinExistence type="predicted"/>
<dbReference type="InterPro" id="IPR029063">
    <property type="entry name" value="SAM-dependent_MTases_sf"/>
</dbReference>
<dbReference type="Pfam" id="PF00563">
    <property type="entry name" value="EAL"/>
    <property type="match status" value="1"/>
</dbReference>
<reference evidence="10 11" key="1">
    <citation type="journal article" date="2019" name="Emerg. Microbes Infect.">
        <title>Comprehensive subspecies identification of 175 nontuberculous mycobacteria species based on 7547 genomic profiles.</title>
        <authorList>
            <person name="Matsumoto Y."/>
            <person name="Kinjo T."/>
            <person name="Motooka D."/>
            <person name="Nabeya D."/>
            <person name="Jung N."/>
            <person name="Uechi K."/>
            <person name="Horii T."/>
            <person name="Iida T."/>
            <person name="Fujita J."/>
            <person name="Nakamura S."/>
        </authorList>
    </citation>
    <scope>NUCLEOTIDE SEQUENCE [LARGE SCALE GENOMIC DNA]</scope>
    <source>
        <strain evidence="10 11">JCM 17899</strain>
    </source>
</reference>
<dbReference type="PROSITE" id="PS50887">
    <property type="entry name" value="GGDEF"/>
    <property type="match status" value="1"/>
</dbReference>
<feature type="coiled-coil region" evidence="2">
    <location>
        <begin position="648"/>
        <end position="728"/>
    </location>
</feature>
<dbReference type="Gene3D" id="3.30.450.20">
    <property type="entry name" value="PAS domain"/>
    <property type="match status" value="3"/>
</dbReference>
<dbReference type="SUPFAM" id="SSF52738">
    <property type="entry name" value="Methylesterase CheB, C-terminal domain"/>
    <property type="match status" value="1"/>
</dbReference>
<dbReference type="Gene3D" id="3.40.50.150">
    <property type="entry name" value="Vaccinia Virus protein VP39"/>
    <property type="match status" value="1"/>
</dbReference>
<dbReference type="PROSITE" id="PS50113">
    <property type="entry name" value="PAC"/>
    <property type="match status" value="1"/>
</dbReference>
<evidence type="ECO:0000259" key="4">
    <source>
        <dbReference type="PROSITE" id="PS50112"/>
    </source>
</evidence>
<dbReference type="PROSITE" id="PS50112">
    <property type="entry name" value="PAS"/>
    <property type="match status" value="2"/>
</dbReference>
<dbReference type="InterPro" id="IPR022642">
    <property type="entry name" value="CheR_C"/>
</dbReference>
<sequence>MSGEFDGVTPRTIVVGSSAGGLDSLTALLRAVPARTGWCFVVAQHLGPTDRSMLVDLLQRITPLRVVEATDGARLEPEVVFVAPPGTDVVVSDTTVGLSKADGERRPWPSIDRLFASAATSFGEASVGIVLSGTGQDGAAGVAAIGMAGGVVIAQDHTSAAFESMPDAADATGAADLRLPPQEIPDALDRILADSPAGSRGGVQAAQEYGPSDLDGNGQVLDDAAVETTVAALRSATGVDYSGYKRTTLRRQIERRLRVTDRTPADYADVLAASPGEATALTHGLLVGVTAFFRDRAVWDEVAVQLRGIVDALDPATQLRMWVPGCASGEEVYTLAMLAAEALGGRDTRALSDGLKVFATDLNESALVAARRGRYSEGSTAAIPPALRERWLTRTGQDWEVTPDLRECVVIARHNVAFDPPFPRLHLISLRNTMIYFQPHLQERVLELCRFALLPDGLLILGKSENVPRLGQRFSVAAAEHRIYRRRSVEGPVTAPTGRFAPMTTTVAKSAAAQRHDHDAALYRRLLRVLASPSLVLDGDDRLLEVVGDVTPWCAVGEGRHFGYAAELVREPYRLAVRTLLSQLRHGSSEALERTVAGPDGPVTLRASRVGADGVSTVVSFGVPLASSTGHGVAAAESVADPQMTKALESAQDALQATIEDLSGSNEELQALNEELQASTEELQASTEEAQASNEELEAANEELVTLNQELQARSAELTMANADLENIQASLTSGLVIVDRDLRVLRYTPIAVRLFSLIPEDVGRPIPAVPTTIAVPTLAADLHHTIASRTPALFELSDATRDLLLQLQPYLGSRGEVLGALVIVIDVGDVAEARRERQRALTTLETVAGSVREFVWQRDGSGAFTFLNDRVADVYGLDGNRVAENPTLLTAAIHPADRTRVAAAMASADRRWQLEYRIVRPDGGVRWIDESAAAGADDPTTVTGSALDVTDRHRLEVAASERGAVLDALLTTRTVGMLVLDADDRILQASDLVAVISGHRPETLVGTPLNVLLEPEPTTTAQPSEIRPGLDARRILGPDGAYRAVTLELLPVALVGDDDARDVPGRVALVHDVTQMRETTADLAAREQFDQQTGLLTRTYFRSRTDEQVRTGGTEFALLWIDLDGFKEINDRFGHRSGDILLATIATRLRRAARRYDVIGRLGGDEFAMLVTRVRDLDGIETLVHRILAAVREPIDIDGTLAYVSASVGIAMHPRDGATADELLHNADTAMYAAKHQGRDRHVYFASDMNLRADERAEIRRELAGAVRNREFELHYQPVLDVTTREVAHVEALVRWRRNGEIVTADAFLGHAAETGQLRGIGRIVLALLDSDIAELHRRFGDARPRVAVNLSGAELEERDIIDWLVAWNPAGGFERVIVEVTESVLLAPGGRSIDTVTVLRRLGATISIDDFGTGYSNLEALDRLQPDIIKIDRSLLERAGDAGDGRGANILRAAVQLARALDAAVVMEGVSDEAMWERVRDLGVDLAQGYFLAPPMPMHALLEWIGGTAG</sequence>
<dbReference type="InterPro" id="IPR013655">
    <property type="entry name" value="PAS_fold_3"/>
</dbReference>
<dbReference type="SUPFAM" id="SSF55073">
    <property type="entry name" value="Nucleotide cyclase"/>
    <property type="match status" value="1"/>
</dbReference>
<evidence type="ECO:0000313" key="10">
    <source>
        <dbReference type="EMBL" id="BBY27408.1"/>
    </source>
</evidence>
<dbReference type="RefSeq" id="WP_163796290.1">
    <property type="nucleotide sequence ID" value="NZ_AP022588.1"/>
</dbReference>
<feature type="active site" evidence="1">
    <location>
        <position position="137"/>
    </location>
</feature>
<feature type="domain" description="EAL" evidence="8">
    <location>
        <begin position="1257"/>
        <end position="1511"/>
    </location>
</feature>